<keyword evidence="2" id="KW-1185">Reference proteome</keyword>
<dbReference type="AlphaFoldDB" id="A0A5E4NI41"/>
<accession>A0A5E4NI41</accession>
<evidence type="ECO:0000313" key="1">
    <source>
        <dbReference type="EMBL" id="VVC43363.1"/>
    </source>
</evidence>
<organism evidence="1 2">
    <name type="scientific">Cinara cedri</name>
    <dbReference type="NCBI Taxonomy" id="506608"/>
    <lineage>
        <taxon>Eukaryota</taxon>
        <taxon>Metazoa</taxon>
        <taxon>Ecdysozoa</taxon>
        <taxon>Arthropoda</taxon>
        <taxon>Hexapoda</taxon>
        <taxon>Insecta</taxon>
        <taxon>Pterygota</taxon>
        <taxon>Neoptera</taxon>
        <taxon>Paraneoptera</taxon>
        <taxon>Hemiptera</taxon>
        <taxon>Sternorrhyncha</taxon>
        <taxon>Aphidomorpha</taxon>
        <taxon>Aphidoidea</taxon>
        <taxon>Aphididae</taxon>
        <taxon>Lachninae</taxon>
        <taxon>Cinara</taxon>
    </lineage>
</organism>
<gene>
    <name evidence="1" type="ORF">CINCED_3A007254</name>
</gene>
<evidence type="ECO:0000313" key="2">
    <source>
        <dbReference type="Proteomes" id="UP000325440"/>
    </source>
</evidence>
<sequence>MKEKEVGMLYILLDKMHAQFIPYVVENVKLRRHLETKLSNEIKRRRDIPQQDMLKQENEDLKEKLMAIFKLNREQLVDFEKTVNGMRKEFSHKAWAK</sequence>
<dbReference type="Proteomes" id="UP000325440">
    <property type="component" value="Unassembled WGS sequence"/>
</dbReference>
<protein>
    <submittedName>
        <fullName evidence="1">Uncharacterized protein</fullName>
    </submittedName>
</protein>
<dbReference type="EMBL" id="CABPRJ010002368">
    <property type="protein sequence ID" value="VVC43363.1"/>
    <property type="molecule type" value="Genomic_DNA"/>
</dbReference>
<name>A0A5E4NI41_9HEMI</name>
<proteinExistence type="predicted"/>
<reference evidence="1 2" key="1">
    <citation type="submission" date="2019-08" db="EMBL/GenBank/DDBJ databases">
        <authorList>
            <person name="Alioto T."/>
            <person name="Alioto T."/>
            <person name="Gomez Garrido J."/>
        </authorList>
    </citation>
    <scope>NUCLEOTIDE SEQUENCE [LARGE SCALE GENOMIC DNA]</scope>
</reference>